<dbReference type="InterPro" id="IPR004358">
    <property type="entry name" value="Sig_transdc_His_kin-like_C"/>
</dbReference>
<evidence type="ECO:0000256" key="2">
    <source>
        <dbReference type="ARBA" id="ARBA00004651"/>
    </source>
</evidence>
<evidence type="ECO:0000256" key="11">
    <source>
        <dbReference type="ARBA" id="ARBA00022989"/>
    </source>
</evidence>
<keyword evidence="11 14" id="KW-1133">Transmembrane helix</keyword>
<dbReference type="PANTHER" id="PTHR43047">
    <property type="entry name" value="TWO-COMPONENT HISTIDINE PROTEIN KINASE"/>
    <property type="match status" value="1"/>
</dbReference>
<feature type="modified residue" description="4-aspartylphosphate" evidence="13">
    <location>
        <position position="904"/>
    </location>
</feature>
<evidence type="ECO:0000313" key="20">
    <source>
        <dbReference type="EMBL" id="NYZ20128.1"/>
    </source>
</evidence>
<sequence length="970" mass="104555">MTLLTRLFLLVFLAVLPAIAIQAFSVLDRRDERQREIAAQAERLLRLVEGEQVRVLDIVRHTLDTVAEAPAVMAPDSGECRPYLSRVARRLPGGQPLAVIGADGAIRCSADPEAVGRNVGTIARDAMERDGFVIGTATRWPGSDEPVLPLAVPVRGADGRPTGAVSMAVSLSWLAGALTGRGLPANASLTVAGPDGAVLVGGPAAGLRVGESLPASLRRLLDSGSRNTVDQIDSDGVERIVAHAPIPSDGAGLFLAIGIDRQAAMRDVARATRNSLALILAGITAALVAAWVGGMMFIRRPVETLIRSAQSWRDGNSATRARLTDTNSEIGQLGAAFDAMAETLEARSEALARSERHLRAVLDSLPGFVGVLTPDGVVQRINRAALDVAGGDAASLVGHPFADCACWSEPPGLRARLRAALRAAAFGQTSRFDLPTSVDGRAVVLDFTLTPMLDPDGGIANIVASGIDVTERKRTEDALRVAEGRFRTALRTSGVSVFNQSRDLRYTWAHDPVLGIQPDELVGRTDAEFFAKLPETVERLTSIKRRVIETGEAAQEEVLIPWNGTDHWFDLIVDPQLDREGRIIGVVCATIDVTERRRGEDTIRAAREEAERANLAKTKFLAAASHDLRQPVQSLYLFAAALRDRLADHAALPLLDTMNQSLDALKQLLDGLLDMSRLESGRIVAAPGPVKLADVLGRLAAEYKPRALERGLELSVMPCSAWVLTDPALLDRILRNLIENALRYTREGRILIGARRRRGQLRLEVWDTGIGIPANRLDEIFEEFTQLDDSGRDRGLGLGLAIVKRLSRLLRHRVTVRSAVGRGSVFAIELPGIPAPVMPRPRVPANDGQARGVVLVIDDEAIILLGLKAMLEGWGYDVLTARSREQALDRLRIDGRRPQIVLADYQLKGGETGPEALVAIQGLLGKDVPGVILTGDTTPERLKEAQKGGFRILHKPVFPSDLRKLMAGAA</sequence>
<keyword evidence="8" id="KW-0547">Nucleotide-binding</keyword>
<dbReference type="InterPro" id="IPR013656">
    <property type="entry name" value="PAS_4"/>
</dbReference>
<evidence type="ECO:0000256" key="3">
    <source>
        <dbReference type="ARBA" id="ARBA00012438"/>
    </source>
</evidence>
<comment type="subcellular location">
    <subcellularLocation>
        <location evidence="2">Cell membrane</location>
        <topology evidence="2">Multi-pass membrane protein</topology>
    </subcellularLocation>
</comment>
<evidence type="ECO:0000259" key="18">
    <source>
        <dbReference type="PROSITE" id="PS50113"/>
    </source>
</evidence>
<keyword evidence="10" id="KW-0067">ATP-binding</keyword>
<dbReference type="EMBL" id="JABFDB010000006">
    <property type="protein sequence ID" value="NYZ20128.1"/>
    <property type="molecule type" value="Genomic_DNA"/>
</dbReference>
<dbReference type="SUPFAM" id="SSF55874">
    <property type="entry name" value="ATPase domain of HSP90 chaperone/DNA topoisomerase II/histidine kinase"/>
    <property type="match status" value="1"/>
</dbReference>
<keyword evidence="21" id="KW-1185">Reference proteome</keyword>
<dbReference type="Gene3D" id="6.10.340.10">
    <property type="match status" value="1"/>
</dbReference>
<dbReference type="Gene3D" id="3.40.50.2300">
    <property type="match status" value="1"/>
</dbReference>
<dbReference type="EC" id="2.7.13.3" evidence="3"/>
<dbReference type="SUPFAM" id="SSF103190">
    <property type="entry name" value="Sensory domain-like"/>
    <property type="match status" value="1"/>
</dbReference>
<dbReference type="InterPro" id="IPR036097">
    <property type="entry name" value="HisK_dim/P_sf"/>
</dbReference>
<dbReference type="Pfam" id="PF00072">
    <property type="entry name" value="Response_reg"/>
    <property type="match status" value="1"/>
</dbReference>
<keyword evidence="5 13" id="KW-0597">Phosphoprotein</keyword>
<dbReference type="InterPro" id="IPR003594">
    <property type="entry name" value="HATPase_dom"/>
</dbReference>
<keyword evidence="7 14" id="KW-0812">Transmembrane</keyword>
<dbReference type="CDD" id="cd06225">
    <property type="entry name" value="HAMP"/>
    <property type="match status" value="1"/>
</dbReference>
<dbReference type="CDD" id="cd00156">
    <property type="entry name" value="REC"/>
    <property type="match status" value="1"/>
</dbReference>
<dbReference type="InterPro" id="IPR011006">
    <property type="entry name" value="CheY-like_superfamily"/>
</dbReference>
<dbReference type="SMART" id="SM00388">
    <property type="entry name" value="HisKA"/>
    <property type="match status" value="1"/>
</dbReference>
<dbReference type="Pfam" id="PF00672">
    <property type="entry name" value="HAMP"/>
    <property type="match status" value="1"/>
</dbReference>
<organism evidence="20 21">
    <name type="scientific">Azospirillum oleiclasticum</name>
    <dbReference type="NCBI Taxonomy" id="2735135"/>
    <lineage>
        <taxon>Bacteria</taxon>
        <taxon>Pseudomonadati</taxon>
        <taxon>Pseudomonadota</taxon>
        <taxon>Alphaproteobacteria</taxon>
        <taxon>Rhodospirillales</taxon>
        <taxon>Azospirillaceae</taxon>
        <taxon>Azospirillum</taxon>
    </lineage>
</organism>
<dbReference type="InterPro" id="IPR000700">
    <property type="entry name" value="PAS-assoc_C"/>
</dbReference>
<dbReference type="PROSITE" id="PS50885">
    <property type="entry name" value="HAMP"/>
    <property type="match status" value="1"/>
</dbReference>
<feature type="domain" description="Response regulatory" evidence="16">
    <location>
        <begin position="853"/>
        <end position="970"/>
    </location>
</feature>
<evidence type="ECO:0000256" key="7">
    <source>
        <dbReference type="ARBA" id="ARBA00022692"/>
    </source>
</evidence>
<evidence type="ECO:0000256" key="13">
    <source>
        <dbReference type="PROSITE-ProRule" id="PRU00169"/>
    </source>
</evidence>
<name>A0ABX2T772_9PROT</name>
<dbReference type="PROSITE" id="PS50113">
    <property type="entry name" value="PAC"/>
    <property type="match status" value="2"/>
</dbReference>
<evidence type="ECO:0000256" key="10">
    <source>
        <dbReference type="ARBA" id="ARBA00022840"/>
    </source>
</evidence>
<evidence type="ECO:0000256" key="1">
    <source>
        <dbReference type="ARBA" id="ARBA00000085"/>
    </source>
</evidence>
<reference evidence="20 21" key="1">
    <citation type="submission" date="2020-05" db="EMBL/GenBank/DDBJ databases">
        <title>Azospirillum oleiclasticum sp. nov, a nitrogen-fixing and heavy crude oil-emulsifying bacterium isolated from the crude oil of Yumen Oilfield.</title>
        <authorList>
            <person name="Wu D."/>
            <person name="Cai M."/>
            <person name="Zhang X."/>
        </authorList>
    </citation>
    <scope>NUCLEOTIDE SEQUENCE [LARGE SCALE GENOMIC DNA]</scope>
    <source>
        <strain evidence="20 21">ROY-1-1-2</strain>
    </source>
</reference>
<evidence type="ECO:0000259" key="19">
    <source>
        <dbReference type="PROSITE" id="PS50885"/>
    </source>
</evidence>
<dbReference type="SUPFAM" id="SSF158472">
    <property type="entry name" value="HAMP domain-like"/>
    <property type="match status" value="1"/>
</dbReference>
<keyword evidence="4" id="KW-1003">Cell membrane</keyword>
<feature type="domain" description="PAS" evidence="17">
    <location>
        <begin position="354"/>
        <end position="398"/>
    </location>
</feature>
<accession>A0ABX2T772</accession>
<comment type="caution">
    <text evidence="20">The sequence shown here is derived from an EMBL/GenBank/DDBJ whole genome shotgun (WGS) entry which is preliminary data.</text>
</comment>
<dbReference type="InterPro" id="IPR029151">
    <property type="entry name" value="Sensor-like_sf"/>
</dbReference>
<dbReference type="PANTHER" id="PTHR43047:SF9">
    <property type="entry name" value="HISTIDINE KINASE"/>
    <property type="match status" value="1"/>
</dbReference>
<dbReference type="PRINTS" id="PR00344">
    <property type="entry name" value="BCTRLSENSOR"/>
</dbReference>
<evidence type="ECO:0000313" key="21">
    <source>
        <dbReference type="Proteomes" id="UP000584642"/>
    </source>
</evidence>
<evidence type="ECO:0000256" key="14">
    <source>
        <dbReference type="SAM" id="Phobius"/>
    </source>
</evidence>
<dbReference type="SMART" id="SM00387">
    <property type="entry name" value="HATPase_c"/>
    <property type="match status" value="1"/>
</dbReference>
<evidence type="ECO:0000256" key="12">
    <source>
        <dbReference type="ARBA" id="ARBA00023012"/>
    </source>
</evidence>
<feature type="domain" description="HAMP" evidence="19">
    <location>
        <begin position="296"/>
        <end position="349"/>
    </location>
</feature>
<dbReference type="SMART" id="SM00091">
    <property type="entry name" value="PAS"/>
    <property type="match status" value="1"/>
</dbReference>
<dbReference type="RefSeq" id="WP_180281899.1">
    <property type="nucleotide sequence ID" value="NZ_JABFDB010000006.1"/>
</dbReference>
<keyword evidence="6" id="KW-0808">Transferase</keyword>
<proteinExistence type="predicted"/>
<dbReference type="NCBIfam" id="TIGR00229">
    <property type="entry name" value="sensory_box"/>
    <property type="match status" value="2"/>
</dbReference>
<dbReference type="InterPro" id="IPR001789">
    <property type="entry name" value="Sig_transdc_resp-reg_receiver"/>
</dbReference>
<keyword evidence="9" id="KW-0418">Kinase</keyword>
<dbReference type="CDD" id="cd12915">
    <property type="entry name" value="PDC2_DGC_like"/>
    <property type="match status" value="1"/>
</dbReference>
<evidence type="ECO:0000259" key="16">
    <source>
        <dbReference type="PROSITE" id="PS50110"/>
    </source>
</evidence>
<dbReference type="CDD" id="cd00130">
    <property type="entry name" value="PAS"/>
    <property type="match status" value="2"/>
</dbReference>
<keyword evidence="14" id="KW-0472">Membrane</keyword>
<dbReference type="SMART" id="SM00304">
    <property type="entry name" value="HAMP"/>
    <property type="match status" value="1"/>
</dbReference>
<evidence type="ECO:0000256" key="4">
    <source>
        <dbReference type="ARBA" id="ARBA00022475"/>
    </source>
</evidence>
<dbReference type="CDD" id="cd18773">
    <property type="entry name" value="PDC1_HK_sensor"/>
    <property type="match status" value="1"/>
</dbReference>
<dbReference type="Gene3D" id="3.30.450.20">
    <property type="entry name" value="PAS domain"/>
    <property type="match status" value="3"/>
</dbReference>
<keyword evidence="12" id="KW-0902">Two-component regulatory system</keyword>
<dbReference type="Gene3D" id="3.30.565.10">
    <property type="entry name" value="Histidine kinase-like ATPase, C-terminal domain"/>
    <property type="match status" value="1"/>
</dbReference>
<dbReference type="InterPro" id="IPR000014">
    <property type="entry name" value="PAS"/>
</dbReference>
<dbReference type="PROSITE" id="PS50112">
    <property type="entry name" value="PAS"/>
    <property type="match status" value="1"/>
</dbReference>
<evidence type="ECO:0000256" key="6">
    <source>
        <dbReference type="ARBA" id="ARBA00022679"/>
    </source>
</evidence>
<evidence type="ECO:0000256" key="5">
    <source>
        <dbReference type="ARBA" id="ARBA00022553"/>
    </source>
</evidence>
<dbReference type="Pfam" id="PF08448">
    <property type="entry name" value="PAS_4"/>
    <property type="match status" value="2"/>
</dbReference>
<evidence type="ECO:0000256" key="8">
    <source>
        <dbReference type="ARBA" id="ARBA00022741"/>
    </source>
</evidence>
<gene>
    <name evidence="20" type="ORF">HND93_10415</name>
</gene>
<dbReference type="InterPro" id="IPR005467">
    <property type="entry name" value="His_kinase_dom"/>
</dbReference>
<comment type="catalytic activity">
    <reaction evidence="1">
        <text>ATP + protein L-histidine = ADP + protein N-phospho-L-histidine.</text>
        <dbReference type="EC" id="2.7.13.3"/>
    </reaction>
</comment>
<dbReference type="InterPro" id="IPR036890">
    <property type="entry name" value="HATPase_C_sf"/>
</dbReference>
<feature type="transmembrane region" description="Helical" evidence="14">
    <location>
        <begin position="276"/>
        <end position="298"/>
    </location>
</feature>
<dbReference type="CDD" id="cd00082">
    <property type="entry name" value="HisKA"/>
    <property type="match status" value="1"/>
</dbReference>
<evidence type="ECO:0000256" key="9">
    <source>
        <dbReference type="ARBA" id="ARBA00022777"/>
    </source>
</evidence>
<dbReference type="InterPro" id="IPR035965">
    <property type="entry name" value="PAS-like_dom_sf"/>
</dbReference>
<dbReference type="Proteomes" id="UP000584642">
    <property type="component" value="Unassembled WGS sequence"/>
</dbReference>
<feature type="domain" description="PAC" evidence="18">
    <location>
        <begin position="553"/>
        <end position="605"/>
    </location>
</feature>
<dbReference type="PROSITE" id="PS50109">
    <property type="entry name" value="HIS_KIN"/>
    <property type="match status" value="1"/>
</dbReference>
<dbReference type="Pfam" id="PF00512">
    <property type="entry name" value="HisKA"/>
    <property type="match status" value="1"/>
</dbReference>
<dbReference type="Pfam" id="PF02518">
    <property type="entry name" value="HATPase_c"/>
    <property type="match status" value="1"/>
</dbReference>
<dbReference type="SUPFAM" id="SSF47384">
    <property type="entry name" value="Homodimeric domain of signal transducing histidine kinase"/>
    <property type="match status" value="1"/>
</dbReference>
<evidence type="ECO:0000259" key="17">
    <source>
        <dbReference type="PROSITE" id="PS50112"/>
    </source>
</evidence>
<dbReference type="SUPFAM" id="SSF52172">
    <property type="entry name" value="CheY-like"/>
    <property type="match status" value="1"/>
</dbReference>
<dbReference type="SMART" id="SM00448">
    <property type="entry name" value="REC"/>
    <property type="match status" value="1"/>
</dbReference>
<evidence type="ECO:0000259" key="15">
    <source>
        <dbReference type="PROSITE" id="PS50109"/>
    </source>
</evidence>
<feature type="domain" description="Histidine kinase" evidence="15">
    <location>
        <begin position="623"/>
        <end position="834"/>
    </location>
</feature>
<feature type="domain" description="PAC" evidence="18">
    <location>
        <begin position="428"/>
        <end position="481"/>
    </location>
</feature>
<protein>
    <recommendedName>
        <fullName evidence="3">histidine kinase</fullName>
        <ecNumber evidence="3">2.7.13.3</ecNumber>
    </recommendedName>
</protein>
<dbReference type="InterPro" id="IPR003660">
    <property type="entry name" value="HAMP_dom"/>
</dbReference>
<dbReference type="PROSITE" id="PS50110">
    <property type="entry name" value="RESPONSE_REGULATORY"/>
    <property type="match status" value="1"/>
</dbReference>
<dbReference type="SUPFAM" id="SSF55785">
    <property type="entry name" value="PYP-like sensor domain (PAS domain)"/>
    <property type="match status" value="2"/>
</dbReference>
<dbReference type="Gene3D" id="1.10.287.130">
    <property type="match status" value="1"/>
</dbReference>
<dbReference type="InterPro" id="IPR003661">
    <property type="entry name" value="HisK_dim/P_dom"/>
</dbReference>